<evidence type="ECO:0000256" key="2">
    <source>
        <dbReference type="ARBA" id="ARBA00022723"/>
    </source>
</evidence>
<dbReference type="SUPFAM" id="SSF102114">
    <property type="entry name" value="Radical SAM enzymes"/>
    <property type="match status" value="1"/>
</dbReference>
<evidence type="ECO:0000256" key="1">
    <source>
        <dbReference type="ARBA" id="ARBA00022691"/>
    </source>
</evidence>
<accession>A0A0F9GS99</accession>
<keyword evidence="2" id="KW-0479">Metal-binding</keyword>
<dbReference type="PROSITE" id="PS00175">
    <property type="entry name" value="PG_MUTASE"/>
    <property type="match status" value="1"/>
</dbReference>
<dbReference type="GO" id="GO:0046872">
    <property type="term" value="F:metal ion binding"/>
    <property type="evidence" value="ECO:0007669"/>
    <property type="project" value="UniProtKB-KW"/>
</dbReference>
<dbReference type="InterPro" id="IPR058240">
    <property type="entry name" value="rSAM_sf"/>
</dbReference>
<protein>
    <recommendedName>
        <fullName evidence="5">Radical SAM core domain-containing protein</fullName>
    </recommendedName>
</protein>
<dbReference type="InterPro" id="IPR001345">
    <property type="entry name" value="PG/BPGM_mutase_AS"/>
</dbReference>
<sequence length="220" mass="25282">DELGFSPSIMNLELFKLTVDKIMAFPSRLSRLCLIRHGEALLNKALPDMIRYAKASGVAKKINISTNGSLLTPEINRKLIDSGLDEMLVSVEALSSEKYKEICGTDIDFDKMVSNIENYYRNKKDFTLYVKIVDCALNNGDEEKFHDIFDNICDKASIEYITPCFSGVDYSTIKENYDTNIMGDDFEDVTVCPQSFFQMHIFPNHQFQEEFFLLLKQEQF</sequence>
<comment type="caution">
    <text evidence="6">The sequence shown here is derived from an EMBL/GenBank/DDBJ whole genome shotgun (WGS) entry which is preliminary data.</text>
</comment>
<dbReference type="InterPro" id="IPR050377">
    <property type="entry name" value="Radical_SAM_PqqE_MftC-like"/>
</dbReference>
<feature type="domain" description="Radical SAM core" evidence="5">
    <location>
        <begin position="37"/>
        <end position="130"/>
    </location>
</feature>
<dbReference type="PANTHER" id="PTHR11228:SF7">
    <property type="entry name" value="PQQA PEPTIDE CYCLASE"/>
    <property type="match status" value="1"/>
</dbReference>
<reference evidence="6" key="1">
    <citation type="journal article" date="2015" name="Nature">
        <title>Complex archaea that bridge the gap between prokaryotes and eukaryotes.</title>
        <authorList>
            <person name="Spang A."/>
            <person name="Saw J.H."/>
            <person name="Jorgensen S.L."/>
            <person name="Zaremba-Niedzwiedzka K."/>
            <person name="Martijn J."/>
            <person name="Lind A.E."/>
            <person name="van Eijk R."/>
            <person name="Schleper C."/>
            <person name="Guy L."/>
            <person name="Ettema T.J."/>
        </authorList>
    </citation>
    <scope>NUCLEOTIDE SEQUENCE</scope>
</reference>
<organism evidence="6">
    <name type="scientific">marine sediment metagenome</name>
    <dbReference type="NCBI Taxonomy" id="412755"/>
    <lineage>
        <taxon>unclassified sequences</taxon>
        <taxon>metagenomes</taxon>
        <taxon>ecological metagenomes</taxon>
    </lineage>
</organism>
<proteinExistence type="predicted"/>
<keyword evidence="4" id="KW-0411">Iron-sulfur</keyword>
<feature type="non-terminal residue" evidence="6">
    <location>
        <position position="1"/>
    </location>
</feature>
<dbReference type="InterPro" id="IPR013785">
    <property type="entry name" value="Aldolase_TIM"/>
</dbReference>
<dbReference type="PANTHER" id="PTHR11228">
    <property type="entry name" value="RADICAL SAM DOMAIN PROTEIN"/>
    <property type="match status" value="1"/>
</dbReference>
<dbReference type="GO" id="GO:0003824">
    <property type="term" value="F:catalytic activity"/>
    <property type="evidence" value="ECO:0007669"/>
    <property type="project" value="InterPro"/>
</dbReference>
<dbReference type="Gene3D" id="3.20.20.70">
    <property type="entry name" value="Aldolase class I"/>
    <property type="match status" value="1"/>
</dbReference>
<evidence type="ECO:0000259" key="5">
    <source>
        <dbReference type="Pfam" id="PF04055"/>
    </source>
</evidence>
<dbReference type="Pfam" id="PF04055">
    <property type="entry name" value="Radical_SAM"/>
    <property type="match status" value="1"/>
</dbReference>
<evidence type="ECO:0000256" key="4">
    <source>
        <dbReference type="ARBA" id="ARBA00023014"/>
    </source>
</evidence>
<dbReference type="EMBL" id="LAZR01027347">
    <property type="protein sequence ID" value="KKL66002.1"/>
    <property type="molecule type" value="Genomic_DNA"/>
</dbReference>
<dbReference type="InterPro" id="IPR007197">
    <property type="entry name" value="rSAM"/>
</dbReference>
<evidence type="ECO:0000313" key="6">
    <source>
        <dbReference type="EMBL" id="KKL66002.1"/>
    </source>
</evidence>
<keyword evidence="1" id="KW-0949">S-adenosyl-L-methionine</keyword>
<dbReference type="AlphaFoldDB" id="A0A0F9GS99"/>
<dbReference type="GO" id="GO:0051536">
    <property type="term" value="F:iron-sulfur cluster binding"/>
    <property type="evidence" value="ECO:0007669"/>
    <property type="project" value="UniProtKB-KW"/>
</dbReference>
<name>A0A0F9GS99_9ZZZZ</name>
<gene>
    <name evidence="6" type="ORF">LCGC14_2149330</name>
</gene>
<keyword evidence="3" id="KW-0408">Iron</keyword>
<evidence type="ECO:0000256" key="3">
    <source>
        <dbReference type="ARBA" id="ARBA00023004"/>
    </source>
</evidence>
<dbReference type="CDD" id="cd01335">
    <property type="entry name" value="Radical_SAM"/>
    <property type="match status" value="1"/>
</dbReference>